<protein>
    <submittedName>
        <fullName evidence="1">DUF2190 family protein</fullName>
    </submittedName>
</protein>
<dbReference type="Proteomes" id="UP000265562">
    <property type="component" value="Chromosome"/>
</dbReference>
<proteinExistence type="predicted"/>
<accession>A0A385Q3K8</accession>
<dbReference type="PIRSF" id="PIRSF030771">
    <property type="entry name" value="UCP030771"/>
    <property type="match status" value="1"/>
</dbReference>
<sequence>MANKGSYVNTGYTINYINETNAKIEAGSVVKIGDLVGIAACDIDVKALGAVSISGVYDITKKSGEAIEAGKLVYYSDDGVTATAGSNPRVGYTVAKALAGDSIARVRLG</sequence>
<dbReference type="InterPro" id="IPR011231">
    <property type="entry name" value="Phage_VT1-Sakai_H0018"/>
</dbReference>
<dbReference type="RefSeq" id="WP_111524793.1">
    <property type="nucleotide sequence ID" value="NZ_CP032364.1"/>
</dbReference>
<evidence type="ECO:0000313" key="2">
    <source>
        <dbReference type="Proteomes" id="UP000265562"/>
    </source>
</evidence>
<keyword evidence="2" id="KW-1185">Reference proteome</keyword>
<name>A0A385Q3K8_9FIRM</name>
<dbReference type="KEGG" id="lua:D4A81_09880"/>
<dbReference type="Pfam" id="PF09956">
    <property type="entry name" value="Phage_cement_2"/>
    <property type="match status" value="1"/>
</dbReference>
<dbReference type="OrthoDB" id="1682205at2"/>
<gene>
    <name evidence="1" type="ORF">D4A81_09880</name>
</gene>
<dbReference type="EMBL" id="CP032364">
    <property type="protein sequence ID" value="AYB00218.1"/>
    <property type="molecule type" value="Genomic_DNA"/>
</dbReference>
<evidence type="ECO:0000313" key="1">
    <source>
        <dbReference type="EMBL" id="AYB00218.1"/>
    </source>
</evidence>
<dbReference type="AlphaFoldDB" id="A0A385Q3K8"/>
<organism evidence="1 2">
    <name type="scientific">Lachnoanaerobaculum umeaense</name>
    <dbReference type="NCBI Taxonomy" id="617123"/>
    <lineage>
        <taxon>Bacteria</taxon>
        <taxon>Bacillati</taxon>
        <taxon>Bacillota</taxon>
        <taxon>Clostridia</taxon>
        <taxon>Lachnospirales</taxon>
        <taxon>Lachnospiraceae</taxon>
        <taxon>Lachnoanaerobaculum</taxon>
    </lineage>
</organism>
<reference evidence="1 2" key="1">
    <citation type="submission" date="2018-09" db="EMBL/GenBank/DDBJ databases">
        <title>Genome sequencing of Lachnoanaerobaculum umeaense DSM 23576.</title>
        <authorList>
            <person name="Kook J.-K."/>
            <person name="Park S.-N."/>
            <person name="Lim Y.K."/>
        </authorList>
    </citation>
    <scope>NUCLEOTIDE SEQUENCE [LARGE SCALE GENOMIC DNA]</scope>
    <source>
        <strain evidence="2">DSM 23576 \ CCUG 58757</strain>
    </source>
</reference>